<evidence type="ECO:0000313" key="1">
    <source>
        <dbReference type="EMBL" id="CAD7236249.1"/>
    </source>
</evidence>
<name>A0A7R8WR28_9CRUS</name>
<dbReference type="SUPFAM" id="SSF54001">
    <property type="entry name" value="Cysteine proteinases"/>
    <property type="match status" value="1"/>
</dbReference>
<organism evidence="1">
    <name type="scientific">Cyprideis torosa</name>
    <dbReference type="NCBI Taxonomy" id="163714"/>
    <lineage>
        <taxon>Eukaryota</taxon>
        <taxon>Metazoa</taxon>
        <taxon>Ecdysozoa</taxon>
        <taxon>Arthropoda</taxon>
        <taxon>Crustacea</taxon>
        <taxon>Oligostraca</taxon>
        <taxon>Ostracoda</taxon>
        <taxon>Podocopa</taxon>
        <taxon>Podocopida</taxon>
        <taxon>Cytherocopina</taxon>
        <taxon>Cytheroidea</taxon>
        <taxon>Cytherideidae</taxon>
        <taxon>Cyprideis</taxon>
    </lineage>
</organism>
<reference evidence="1" key="1">
    <citation type="submission" date="2020-11" db="EMBL/GenBank/DDBJ databases">
        <authorList>
            <person name="Tran Van P."/>
        </authorList>
    </citation>
    <scope>NUCLEOTIDE SEQUENCE</scope>
</reference>
<dbReference type="OrthoDB" id="289038at2759"/>
<dbReference type="EMBL" id="OB677583">
    <property type="protein sequence ID" value="CAD7236249.1"/>
    <property type="molecule type" value="Genomic_DNA"/>
</dbReference>
<dbReference type="InterPro" id="IPR038765">
    <property type="entry name" value="Papain-like_cys_pep_sf"/>
</dbReference>
<sequence>MSDILGGSFSDQKICKGCPHRYSLEAPFTVWSIDIRNHCNLINSLEEFVKGDLLEGDNAYDCDKCQQKVDSL</sequence>
<dbReference type="Gene3D" id="3.90.70.10">
    <property type="entry name" value="Cysteine proteinases"/>
    <property type="match status" value="1"/>
</dbReference>
<protein>
    <submittedName>
        <fullName evidence="1">Uncharacterized protein</fullName>
    </submittedName>
</protein>
<proteinExistence type="predicted"/>
<gene>
    <name evidence="1" type="ORF">CTOB1V02_LOCUS14064</name>
</gene>
<dbReference type="AlphaFoldDB" id="A0A7R8WR28"/>
<accession>A0A7R8WR28</accession>